<evidence type="ECO:0000256" key="1">
    <source>
        <dbReference type="SAM" id="Phobius"/>
    </source>
</evidence>
<name>A0A914KKZ3_MELIC</name>
<reference evidence="3" key="1">
    <citation type="submission" date="2022-11" db="UniProtKB">
        <authorList>
            <consortium name="WormBaseParasite"/>
        </authorList>
    </citation>
    <scope>IDENTIFICATION</scope>
</reference>
<organism evidence="2 3">
    <name type="scientific">Meloidogyne incognita</name>
    <name type="common">Southern root-knot nematode worm</name>
    <name type="synonym">Oxyuris incognita</name>
    <dbReference type="NCBI Taxonomy" id="6306"/>
    <lineage>
        <taxon>Eukaryota</taxon>
        <taxon>Metazoa</taxon>
        <taxon>Ecdysozoa</taxon>
        <taxon>Nematoda</taxon>
        <taxon>Chromadorea</taxon>
        <taxon>Rhabditida</taxon>
        <taxon>Tylenchina</taxon>
        <taxon>Tylenchomorpha</taxon>
        <taxon>Tylenchoidea</taxon>
        <taxon>Meloidogynidae</taxon>
        <taxon>Meloidogyninae</taxon>
        <taxon>Meloidogyne</taxon>
        <taxon>Meloidogyne incognita group</taxon>
    </lineage>
</organism>
<dbReference type="Proteomes" id="UP000887563">
    <property type="component" value="Unplaced"/>
</dbReference>
<sequence length="122" mass="13975">MAAETGEFWKSFFPLKKNEKDNSQLVAELQPLPQFTTASTIICQVREVVREQNKKEDGCNLCGYFISSSTLSFLIGLGIIFVVFIIMFYHLHVKFDKLNSALDRIENSVDRLAANKNKRLQK</sequence>
<accession>A0A914KKZ3</accession>
<keyword evidence="2" id="KW-1185">Reference proteome</keyword>
<protein>
    <submittedName>
        <fullName evidence="3">Uncharacterized protein</fullName>
    </submittedName>
</protein>
<dbReference type="AlphaFoldDB" id="A0A914KKZ3"/>
<keyword evidence="1" id="KW-0812">Transmembrane</keyword>
<keyword evidence="1" id="KW-0472">Membrane</keyword>
<dbReference type="WBParaSite" id="Minc3s00034g02001">
    <property type="protein sequence ID" value="Minc3s00034g02001"/>
    <property type="gene ID" value="Minc3s00034g02001"/>
</dbReference>
<keyword evidence="1" id="KW-1133">Transmembrane helix</keyword>
<evidence type="ECO:0000313" key="2">
    <source>
        <dbReference type="Proteomes" id="UP000887563"/>
    </source>
</evidence>
<evidence type="ECO:0000313" key="3">
    <source>
        <dbReference type="WBParaSite" id="Minc3s00034g02001"/>
    </source>
</evidence>
<feature type="transmembrane region" description="Helical" evidence="1">
    <location>
        <begin position="71"/>
        <end position="91"/>
    </location>
</feature>
<proteinExistence type="predicted"/>